<reference evidence="2" key="2">
    <citation type="journal article" date="2015" name="Data Brief">
        <title>Shoot transcriptome of the giant reed, Arundo donax.</title>
        <authorList>
            <person name="Barrero R.A."/>
            <person name="Guerrero F.D."/>
            <person name="Moolhuijzen P."/>
            <person name="Goolsby J.A."/>
            <person name="Tidwell J."/>
            <person name="Bellgard S.E."/>
            <person name="Bellgard M.I."/>
        </authorList>
    </citation>
    <scope>NUCLEOTIDE SEQUENCE</scope>
    <source>
        <tissue evidence="2">Shoot tissue taken approximately 20 cm above the soil surface</tissue>
    </source>
</reference>
<dbReference type="AlphaFoldDB" id="A0A0A8ZHB9"/>
<protein>
    <submittedName>
        <fullName evidence="2">Uncharacterized protein</fullName>
    </submittedName>
</protein>
<evidence type="ECO:0000256" key="1">
    <source>
        <dbReference type="SAM" id="MobiDB-lite"/>
    </source>
</evidence>
<proteinExistence type="predicted"/>
<evidence type="ECO:0000313" key="2">
    <source>
        <dbReference type="EMBL" id="JAD36095.1"/>
    </source>
</evidence>
<organism evidence="2">
    <name type="scientific">Arundo donax</name>
    <name type="common">Giant reed</name>
    <name type="synonym">Donax arundinaceus</name>
    <dbReference type="NCBI Taxonomy" id="35708"/>
    <lineage>
        <taxon>Eukaryota</taxon>
        <taxon>Viridiplantae</taxon>
        <taxon>Streptophyta</taxon>
        <taxon>Embryophyta</taxon>
        <taxon>Tracheophyta</taxon>
        <taxon>Spermatophyta</taxon>
        <taxon>Magnoliopsida</taxon>
        <taxon>Liliopsida</taxon>
        <taxon>Poales</taxon>
        <taxon>Poaceae</taxon>
        <taxon>PACMAD clade</taxon>
        <taxon>Arundinoideae</taxon>
        <taxon>Arundineae</taxon>
        <taxon>Arundo</taxon>
    </lineage>
</organism>
<dbReference type="EMBL" id="GBRH01261800">
    <property type="protein sequence ID" value="JAD36095.1"/>
    <property type="molecule type" value="Transcribed_RNA"/>
</dbReference>
<accession>A0A0A8ZHB9</accession>
<sequence>MFSKEMSELVSPKLRGMLRPQQRFNH</sequence>
<feature type="region of interest" description="Disordered" evidence="1">
    <location>
        <begin position="1"/>
        <end position="26"/>
    </location>
</feature>
<name>A0A0A8ZHB9_ARUDO</name>
<reference evidence="2" key="1">
    <citation type="submission" date="2014-09" db="EMBL/GenBank/DDBJ databases">
        <authorList>
            <person name="Magalhaes I.L.F."/>
            <person name="Oliveira U."/>
            <person name="Santos F.R."/>
            <person name="Vidigal T.H.D.A."/>
            <person name="Brescovit A.D."/>
            <person name="Santos A.J."/>
        </authorList>
    </citation>
    <scope>NUCLEOTIDE SEQUENCE</scope>
    <source>
        <tissue evidence="2">Shoot tissue taken approximately 20 cm above the soil surface</tissue>
    </source>
</reference>